<dbReference type="GeneTree" id="ENSGT00390000016791"/>
<reference evidence="2" key="1">
    <citation type="submission" date="2025-08" db="UniProtKB">
        <authorList>
            <consortium name="Ensembl"/>
        </authorList>
    </citation>
    <scope>IDENTIFICATION</scope>
</reference>
<dbReference type="GO" id="GO:0005737">
    <property type="term" value="C:cytoplasm"/>
    <property type="evidence" value="ECO:0007669"/>
    <property type="project" value="TreeGrafter"/>
</dbReference>
<evidence type="ECO:0000259" key="1">
    <source>
        <dbReference type="Pfam" id="PF14649"/>
    </source>
</evidence>
<dbReference type="GO" id="GO:0030425">
    <property type="term" value="C:dendrite"/>
    <property type="evidence" value="ECO:0007669"/>
    <property type="project" value="TreeGrafter"/>
</dbReference>
<dbReference type="PANTHER" id="PTHR13650">
    <property type="entry name" value="SPATACSIN"/>
    <property type="match status" value="1"/>
</dbReference>
<dbReference type="PANTHER" id="PTHR13650:SF0">
    <property type="entry name" value="SPATACSIN"/>
    <property type="match status" value="1"/>
</dbReference>
<dbReference type="InterPro" id="IPR028107">
    <property type="entry name" value="Spatacsin_C_dom"/>
</dbReference>
<dbReference type="GO" id="GO:0007409">
    <property type="term" value="P:axonogenesis"/>
    <property type="evidence" value="ECO:0007669"/>
    <property type="project" value="TreeGrafter"/>
</dbReference>
<dbReference type="InterPro" id="IPR028103">
    <property type="entry name" value="Spatacsin"/>
</dbReference>
<name>A0A2K5EI60_AOTNA</name>
<reference evidence="2" key="2">
    <citation type="submission" date="2025-09" db="UniProtKB">
        <authorList>
            <consortium name="Ensembl"/>
        </authorList>
    </citation>
    <scope>IDENTIFICATION</scope>
</reference>
<dbReference type="GO" id="GO:0007268">
    <property type="term" value="P:chemical synaptic transmission"/>
    <property type="evidence" value="ECO:0007669"/>
    <property type="project" value="TreeGrafter"/>
</dbReference>
<feature type="domain" description="Spatacsin C-terminal" evidence="1">
    <location>
        <begin position="336"/>
        <end position="515"/>
    </location>
</feature>
<proteinExistence type="predicted"/>
<dbReference type="GO" id="GO:0008088">
    <property type="term" value="P:axo-dendritic transport"/>
    <property type="evidence" value="ECO:0007669"/>
    <property type="project" value="TreeGrafter"/>
</dbReference>
<sequence length="571" mass="66029">MKLSISYLKECAKANDWLQFIIHSQLHNYHPAEVKSLIQYFSPVVQDHLRLAFENLPSVPTSKMDSNQVCNKSLQELQGSKEEMTNLFGILLQCSEEPDSWHWLLVEAVKQQAPVLSVLASCLQDASAVSCLCVWIITSVEDSVAAEAMGHIQDSLEDHAWNLEDLSVIWRTLLTRQKSKTLIRGFQLFFKDSPLLLVIEMYELCMFFKNYKEAEAKLLEFQKSLEMLNTAATKVHPVIPAMWLEDQVCFLLKLMLQQCKTQYELGKLLQLFVEREHLFSDGPDVKKLCVLCQILKDTSIAINLIIITSYTIENFQHECRSILERLQTDGQFALARRVAELADEKHNMIALCFSMCREIGENHEAAARIQLKLIESQPWEDSLKDGHQLKQLLLKALTLMLDAAESYAKDSCVRQAQHCQRLTKLITLQIHFLNTGQNTMLINLGRHKLMDCILALPRFYQASIVAEAYDFVPDWAEILYQQVILKGDFNYLEEFKQQRLLKSSIFEEISKKYKQHQPTDMVMENLKKLLTYCEDIYLYYKLAYEHKFYEIVNVLLKDPQTGCCLRDMLAG</sequence>
<dbReference type="Proteomes" id="UP000233020">
    <property type="component" value="Unplaced"/>
</dbReference>
<dbReference type="GO" id="GO:0030424">
    <property type="term" value="C:axon"/>
    <property type="evidence" value="ECO:0007669"/>
    <property type="project" value="TreeGrafter"/>
</dbReference>
<evidence type="ECO:0000313" key="3">
    <source>
        <dbReference type="Proteomes" id="UP000233020"/>
    </source>
</evidence>
<organism evidence="2 3">
    <name type="scientific">Aotus nancymaae</name>
    <name type="common">Ma's night monkey</name>
    <dbReference type="NCBI Taxonomy" id="37293"/>
    <lineage>
        <taxon>Eukaryota</taxon>
        <taxon>Metazoa</taxon>
        <taxon>Chordata</taxon>
        <taxon>Craniata</taxon>
        <taxon>Vertebrata</taxon>
        <taxon>Euteleostomi</taxon>
        <taxon>Mammalia</taxon>
        <taxon>Eutheria</taxon>
        <taxon>Euarchontoglires</taxon>
        <taxon>Primates</taxon>
        <taxon>Haplorrhini</taxon>
        <taxon>Platyrrhini</taxon>
        <taxon>Aotidae</taxon>
        <taxon>Aotus</taxon>
    </lineage>
</organism>
<protein>
    <submittedName>
        <fullName evidence="2">SPG11 vesicle trafficking associated, spatacsin</fullName>
    </submittedName>
</protein>
<dbReference type="Pfam" id="PF14649">
    <property type="entry name" value="Spatacsin_C"/>
    <property type="match status" value="1"/>
</dbReference>
<keyword evidence="3" id="KW-1185">Reference proteome</keyword>
<gene>
    <name evidence="2" type="primary">SPG11</name>
</gene>
<evidence type="ECO:0000313" key="2">
    <source>
        <dbReference type="Ensembl" id="ENSANAP00000032875.1"/>
    </source>
</evidence>
<dbReference type="AlphaFoldDB" id="A0A2K5EI60"/>
<dbReference type="Ensembl" id="ENSANAT00000050929.1">
    <property type="protein sequence ID" value="ENSANAP00000032875.1"/>
    <property type="gene ID" value="ENSANAG00000034005.1"/>
</dbReference>
<dbReference type="GO" id="GO:0048489">
    <property type="term" value="P:synaptic vesicle transport"/>
    <property type="evidence" value="ECO:0007669"/>
    <property type="project" value="TreeGrafter"/>
</dbReference>
<dbReference type="GO" id="GO:0045202">
    <property type="term" value="C:synapse"/>
    <property type="evidence" value="ECO:0007669"/>
    <property type="project" value="TreeGrafter"/>
</dbReference>
<accession>A0A2K5EI60</accession>